<dbReference type="InterPro" id="IPR036477">
    <property type="entry name" value="Formyl_transf_N_sf"/>
</dbReference>
<evidence type="ECO:0000256" key="5">
    <source>
        <dbReference type="ARBA" id="ARBA00047664"/>
    </source>
</evidence>
<dbReference type="OrthoDB" id="9806170at2"/>
<dbReference type="AlphaFoldDB" id="A0A2P8FV04"/>
<comment type="similarity">
    <text evidence="4 6">Belongs to the GART family.</text>
</comment>
<proteinExistence type="inferred from homology"/>
<feature type="binding site" evidence="6">
    <location>
        <position position="68"/>
    </location>
    <ligand>
        <name>(6R)-10-formyltetrahydrofolate</name>
        <dbReference type="ChEBI" id="CHEBI:195366"/>
    </ligand>
</feature>
<comment type="caution">
    <text evidence="8">The sequence shown here is derived from an EMBL/GenBank/DDBJ whole genome shotgun (WGS) entry which is preliminary data.</text>
</comment>
<dbReference type="PROSITE" id="PS00373">
    <property type="entry name" value="GART"/>
    <property type="match status" value="1"/>
</dbReference>
<sequence length="203" mass="22417">MATKPKIAVFASGNGSNFQAIADAIQEGRLNAEIALVVTDKPEAFVVERARRLGIKSFSFIPAQYDSKQLYEEMLKEKLVEHKVEWLILAGFMRLIGPVLLEAFENRIINIHPSVLPAFPGKDAIGQTLASGAERAGVTVHYVDAGMDTGSIISQQSFPVAGRGREAVEEEIHKLEHELYPATLQKLFHQPVKTKDLYDSMQG</sequence>
<evidence type="ECO:0000256" key="2">
    <source>
        <dbReference type="ARBA" id="ARBA00022679"/>
    </source>
</evidence>
<dbReference type="CDD" id="cd08645">
    <property type="entry name" value="FMT_core_GART"/>
    <property type="match status" value="1"/>
</dbReference>
<dbReference type="GO" id="GO:0006189">
    <property type="term" value="P:'de novo' IMP biosynthetic process"/>
    <property type="evidence" value="ECO:0007669"/>
    <property type="project" value="UniProtKB-UniRule"/>
</dbReference>
<dbReference type="NCBIfam" id="TIGR00639">
    <property type="entry name" value="PurN"/>
    <property type="match status" value="1"/>
</dbReference>
<keyword evidence="2 6" id="KW-0808">Transferase</keyword>
<dbReference type="UniPathway" id="UPA00074">
    <property type="reaction ID" value="UER00126"/>
</dbReference>
<feature type="binding site" evidence="6">
    <location>
        <begin position="93"/>
        <end position="96"/>
    </location>
    <ligand>
        <name>(6R)-10-formyltetrahydrofolate</name>
        <dbReference type="ChEBI" id="CHEBI:195366"/>
    </ligand>
</feature>
<evidence type="ECO:0000259" key="7">
    <source>
        <dbReference type="Pfam" id="PF00551"/>
    </source>
</evidence>
<gene>
    <name evidence="6" type="primary">purN</name>
    <name evidence="8" type="ORF">B0H99_12125</name>
</gene>
<feature type="binding site" evidence="6">
    <location>
        <begin position="15"/>
        <end position="17"/>
    </location>
    <ligand>
        <name>N(1)-(5-phospho-beta-D-ribosyl)glycinamide</name>
        <dbReference type="ChEBI" id="CHEBI:143788"/>
    </ligand>
</feature>
<dbReference type="InterPro" id="IPR001555">
    <property type="entry name" value="GART_AS"/>
</dbReference>
<dbReference type="SUPFAM" id="SSF53328">
    <property type="entry name" value="Formyltransferase"/>
    <property type="match status" value="1"/>
</dbReference>
<dbReference type="Proteomes" id="UP000242682">
    <property type="component" value="Unassembled WGS sequence"/>
</dbReference>
<dbReference type="InterPro" id="IPR004607">
    <property type="entry name" value="GART"/>
</dbReference>
<evidence type="ECO:0000256" key="6">
    <source>
        <dbReference type="HAMAP-Rule" id="MF_01930"/>
    </source>
</evidence>
<dbReference type="Pfam" id="PF00551">
    <property type="entry name" value="Formyl_trans_N"/>
    <property type="match status" value="1"/>
</dbReference>
<comment type="function">
    <text evidence="6">Catalyzes the transfer of a formyl group from 10-formyltetrahydrofolate to 5-phospho-ribosyl-glycinamide (GAR), producing 5-phospho-ribosyl-N-formylglycinamide (FGAR) and tetrahydrofolate.</text>
</comment>
<dbReference type="Gene3D" id="3.40.50.170">
    <property type="entry name" value="Formyl transferase, N-terminal domain"/>
    <property type="match status" value="1"/>
</dbReference>
<dbReference type="EMBL" id="PYAT01000021">
    <property type="protein sequence ID" value="PSL25538.1"/>
    <property type="molecule type" value="Genomic_DNA"/>
</dbReference>
<evidence type="ECO:0000313" key="9">
    <source>
        <dbReference type="Proteomes" id="UP000242682"/>
    </source>
</evidence>
<accession>A0A2P8FV04</accession>
<organism evidence="8 9">
    <name type="scientific">Planomicrobium soli</name>
    <dbReference type="NCBI Taxonomy" id="1176648"/>
    <lineage>
        <taxon>Bacteria</taxon>
        <taxon>Bacillati</taxon>
        <taxon>Bacillota</taxon>
        <taxon>Bacilli</taxon>
        <taxon>Bacillales</taxon>
        <taxon>Caryophanaceae</taxon>
        <taxon>Planomicrobium</taxon>
    </lineage>
</organism>
<keyword evidence="3 6" id="KW-0658">Purine biosynthesis</keyword>
<comment type="pathway">
    <text evidence="1 6">Purine metabolism; IMP biosynthesis via de novo pathway; N(2)-formyl-N(1)-(5-phospho-D-ribosyl)glycinamide from N(1)-(5-phospho-D-ribosyl)glycinamide (10-formyl THF route): step 1/1.</text>
</comment>
<dbReference type="HAMAP" id="MF_01930">
    <property type="entry name" value="PurN"/>
    <property type="match status" value="1"/>
</dbReference>
<dbReference type="PANTHER" id="PTHR43369">
    <property type="entry name" value="PHOSPHORIBOSYLGLYCINAMIDE FORMYLTRANSFERASE"/>
    <property type="match status" value="1"/>
</dbReference>
<feature type="active site" description="Proton donor" evidence="6">
    <location>
        <position position="112"/>
    </location>
</feature>
<evidence type="ECO:0000256" key="3">
    <source>
        <dbReference type="ARBA" id="ARBA00022755"/>
    </source>
</evidence>
<feature type="domain" description="Formyl transferase N-terminal" evidence="7">
    <location>
        <begin position="6"/>
        <end position="183"/>
    </location>
</feature>
<name>A0A2P8FV04_9BACL</name>
<reference evidence="8 9" key="1">
    <citation type="submission" date="2018-03" db="EMBL/GenBank/DDBJ databases">
        <title>Genomic Encyclopedia of Type Strains, Phase III (KMG-III): the genomes of soil and plant-associated and newly described type strains.</title>
        <authorList>
            <person name="Whitman W."/>
        </authorList>
    </citation>
    <scope>NUCLEOTIDE SEQUENCE [LARGE SCALE GENOMIC DNA]</scope>
    <source>
        <strain evidence="8 9">CGMCC 1.12259</strain>
    </source>
</reference>
<dbReference type="RefSeq" id="WP_106534824.1">
    <property type="nucleotide sequence ID" value="NZ_PYAT01000021.1"/>
</dbReference>
<evidence type="ECO:0000256" key="4">
    <source>
        <dbReference type="ARBA" id="ARBA00038440"/>
    </source>
</evidence>
<dbReference type="PANTHER" id="PTHR43369:SF2">
    <property type="entry name" value="PHOSPHORIBOSYLGLYCINAMIDE FORMYLTRANSFERASE"/>
    <property type="match status" value="1"/>
</dbReference>
<dbReference type="GO" id="GO:0005829">
    <property type="term" value="C:cytosol"/>
    <property type="evidence" value="ECO:0007669"/>
    <property type="project" value="TreeGrafter"/>
</dbReference>
<keyword evidence="9" id="KW-1185">Reference proteome</keyword>
<comment type="catalytic activity">
    <reaction evidence="5 6">
        <text>N(1)-(5-phospho-beta-D-ribosyl)glycinamide + (6R)-10-formyltetrahydrofolate = N(2)-formyl-N(1)-(5-phospho-beta-D-ribosyl)glycinamide + (6S)-5,6,7,8-tetrahydrofolate + H(+)</text>
        <dbReference type="Rhea" id="RHEA:15053"/>
        <dbReference type="ChEBI" id="CHEBI:15378"/>
        <dbReference type="ChEBI" id="CHEBI:57453"/>
        <dbReference type="ChEBI" id="CHEBI:143788"/>
        <dbReference type="ChEBI" id="CHEBI:147286"/>
        <dbReference type="ChEBI" id="CHEBI:195366"/>
        <dbReference type="EC" id="2.1.2.2"/>
    </reaction>
</comment>
<protein>
    <recommendedName>
        <fullName evidence="6">Phosphoribosylglycinamide formyltransferase</fullName>
        <ecNumber evidence="6">2.1.2.2</ecNumber>
    </recommendedName>
    <alternativeName>
        <fullName evidence="6">5'-phosphoribosylglycinamide transformylase</fullName>
    </alternativeName>
    <alternativeName>
        <fullName evidence="6">GAR transformylase</fullName>
        <shortName evidence="6">GART</shortName>
    </alternativeName>
</protein>
<feature type="binding site" evidence="6">
    <location>
        <position position="110"/>
    </location>
    <ligand>
        <name>(6R)-10-formyltetrahydrofolate</name>
        <dbReference type="ChEBI" id="CHEBI:195366"/>
    </ligand>
</feature>
<feature type="site" description="Raises pKa of active site His" evidence="6">
    <location>
        <position position="148"/>
    </location>
</feature>
<dbReference type="InterPro" id="IPR002376">
    <property type="entry name" value="Formyl_transf_N"/>
</dbReference>
<evidence type="ECO:0000313" key="8">
    <source>
        <dbReference type="EMBL" id="PSL25538.1"/>
    </source>
</evidence>
<dbReference type="EC" id="2.1.2.2" evidence="6"/>
<evidence type="ECO:0000256" key="1">
    <source>
        <dbReference type="ARBA" id="ARBA00005054"/>
    </source>
</evidence>
<dbReference type="GO" id="GO:0004644">
    <property type="term" value="F:phosphoribosylglycinamide formyltransferase activity"/>
    <property type="evidence" value="ECO:0007669"/>
    <property type="project" value="UniProtKB-UniRule"/>
</dbReference>